<accession>A0A835S4M0</accession>
<sequence length="130" mass="13451">MKNLKERNRQLPVKVMGGTGHMEPRASRVGTVGSNRAGPRASPNRSNGGGSPAPSVDHGSSPSRCRLRARADSTGDQSRPRGQRIPVGMAAANPARISSPPLRRPPSAPPSTSRSAVCDQTAATAPGRSP</sequence>
<protein>
    <submittedName>
        <fullName evidence="2">Uncharacterized protein</fullName>
    </submittedName>
</protein>
<dbReference type="Proteomes" id="UP000636800">
    <property type="component" value="Chromosome 1"/>
</dbReference>
<keyword evidence="3" id="KW-1185">Reference proteome</keyword>
<comment type="caution">
    <text evidence="2">The sequence shown here is derived from an EMBL/GenBank/DDBJ whole genome shotgun (WGS) entry which is preliminary data.</text>
</comment>
<gene>
    <name evidence="2" type="ORF">HPP92_002019</name>
</gene>
<reference evidence="2 3" key="1">
    <citation type="journal article" date="2020" name="Nat. Food">
        <title>A phased Vanilla planifolia genome enables genetic improvement of flavour and production.</title>
        <authorList>
            <person name="Hasing T."/>
            <person name="Tang H."/>
            <person name="Brym M."/>
            <person name="Khazi F."/>
            <person name="Huang T."/>
            <person name="Chambers A.H."/>
        </authorList>
    </citation>
    <scope>NUCLEOTIDE SEQUENCE [LARGE SCALE GENOMIC DNA]</scope>
    <source>
        <tissue evidence="2">Leaf</tissue>
    </source>
</reference>
<dbReference type="EMBL" id="JADCNL010000001">
    <property type="protein sequence ID" value="KAG0497328.1"/>
    <property type="molecule type" value="Genomic_DNA"/>
</dbReference>
<proteinExistence type="predicted"/>
<name>A0A835S4M0_VANPL</name>
<feature type="region of interest" description="Disordered" evidence="1">
    <location>
        <begin position="1"/>
        <end position="130"/>
    </location>
</feature>
<organism evidence="2 3">
    <name type="scientific">Vanilla planifolia</name>
    <name type="common">Vanilla</name>
    <dbReference type="NCBI Taxonomy" id="51239"/>
    <lineage>
        <taxon>Eukaryota</taxon>
        <taxon>Viridiplantae</taxon>
        <taxon>Streptophyta</taxon>
        <taxon>Embryophyta</taxon>
        <taxon>Tracheophyta</taxon>
        <taxon>Spermatophyta</taxon>
        <taxon>Magnoliopsida</taxon>
        <taxon>Liliopsida</taxon>
        <taxon>Asparagales</taxon>
        <taxon>Orchidaceae</taxon>
        <taxon>Vanilloideae</taxon>
        <taxon>Vanilleae</taxon>
        <taxon>Vanilla</taxon>
    </lineage>
</organism>
<dbReference type="OrthoDB" id="439639at2759"/>
<evidence type="ECO:0000313" key="3">
    <source>
        <dbReference type="Proteomes" id="UP000636800"/>
    </source>
</evidence>
<dbReference type="AlphaFoldDB" id="A0A835S4M0"/>
<evidence type="ECO:0000256" key="1">
    <source>
        <dbReference type="SAM" id="MobiDB-lite"/>
    </source>
</evidence>
<evidence type="ECO:0000313" key="2">
    <source>
        <dbReference type="EMBL" id="KAG0497328.1"/>
    </source>
</evidence>